<feature type="domain" description="Transposase IS204/IS1001/IS1096/IS1165 DDE" evidence="1">
    <location>
        <begin position="10"/>
        <end position="157"/>
    </location>
</feature>
<name>A0ABY5C3I2_9LACO</name>
<dbReference type="RefSeq" id="WP_252780136.1">
    <property type="nucleotide sequence ID" value="NZ_CP097478.1"/>
</dbReference>
<evidence type="ECO:0000313" key="2">
    <source>
        <dbReference type="EMBL" id="USS93324.1"/>
    </source>
</evidence>
<reference evidence="2" key="1">
    <citation type="submission" date="2022-05" db="EMBL/GenBank/DDBJ databases">
        <authorList>
            <person name="Oliphant S.A."/>
            <person name="Watson-Haigh N.S."/>
            <person name="Sumby K.M."/>
            <person name="Gardner J.M."/>
            <person name="Jiranek V."/>
        </authorList>
    </citation>
    <scope>NUCLEOTIDE SEQUENCE</scope>
    <source>
        <strain evidence="2">Ru20-1</strain>
    </source>
</reference>
<accession>A0ABY5C3I2</accession>
<dbReference type="PANTHER" id="PTHR33498">
    <property type="entry name" value="TRANSPOSASE FOR INSERTION SEQUENCE ELEMENT IS1557"/>
    <property type="match status" value="1"/>
</dbReference>
<dbReference type="InterPro" id="IPR002560">
    <property type="entry name" value="Transposase_DDE"/>
</dbReference>
<sequence>MKEYVSNNPKYRQLKSLYKLLFKKVEKLDYQVFKRRRNYQYACLTDTEVVERLLSLSPSLRDAYDFYQDMTQIVTKTHNQQELADLLNSAKHQDQYQNLPEAMKKGRRTLKCHQEEIENSFTYSFSNGPLEGINNKINVINRTAYGHRSFKNFRLRILISFSNNYFSKNYKQKATESFKDSIA</sequence>
<evidence type="ECO:0000313" key="3">
    <source>
        <dbReference type="Proteomes" id="UP001057532"/>
    </source>
</evidence>
<gene>
    <name evidence="2" type="ORF">M8332_00190</name>
</gene>
<evidence type="ECO:0000259" key="1">
    <source>
        <dbReference type="Pfam" id="PF01610"/>
    </source>
</evidence>
<proteinExistence type="predicted"/>
<protein>
    <submittedName>
        <fullName evidence="2">Transposase</fullName>
    </submittedName>
</protein>
<dbReference type="Pfam" id="PF01610">
    <property type="entry name" value="DDE_Tnp_ISL3"/>
    <property type="match status" value="1"/>
</dbReference>
<organism evidence="2 3">
    <name type="scientific">Fructilactobacillus ixorae</name>
    <dbReference type="NCBI Taxonomy" id="1750535"/>
    <lineage>
        <taxon>Bacteria</taxon>
        <taxon>Bacillati</taxon>
        <taxon>Bacillota</taxon>
        <taxon>Bacilli</taxon>
        <taxon>Lactobacillales</taxon>
        <taxon>Lactobacillaceae</taxon>
        <taxon>Fructilactobacillus</taxon>
    </lineage>
</organism>
<dbReference type="PANTHER" id="PTHR33498:SF1">
    <property type="entry name" value="TRANSPOSASE FOR INSERTION SEQUENCE ELEMENT IS1557"/>
    <property type="match status" value="1"/>
</dbReference>
<keyword evidence="3" id="KW-1185">Reference proteome</keyword>
<dbReference type="InterPro" id="IPR047951">
    <property type="entry name" value="Transpos_ISL3"/>
</dbReference>
<dbReference type="EMBL" id="CP097478">
    <property type="protein sequence ID" value="USS93324.1"/>
    <property type="molecule type" value="Genomic_DNA"/>
</dbReference>
<dbReference type="Proteomes" id="UP001057532">
    <property type="component" value="Chromosome"/>
</dbReference>